<reference evidence="1 2" key="1">
    <citation type="journal article" date="2015" name="BMC Genomics">
        <title>The genome of the truffle-parasite Tolypocladium ophioglossoides and the evolution of antifungal peptaibiotics.</title>
        <authorList>
            <person name="Quandt C.A."/>
            <person name="Bushley K.E."/>
            <person name="Spatafora J.W."/>
        </authorList>
    </citation>
    <scope>NUCLEOTIDE SEQUENCE [LARGE SCALE GENOMIC DNA]</scope>
    <source>
        <strain evidence="1 2">CBS 100239</strain>
    </source>
</reference>
<dbReference type="OrthoDB" id="5290969at2759"/>
<evidence type="ECO:0000313" key="1">
    <source>
        <dbReference type="EMBL" id="KND86465.1"/>
    </source>
</evidence>
<gene>
    <name evidence="1" type="ORF">TOPH_08905</name>
</gene>
<sequence length="94" mass="9912">MAKPELGLTGFTLPFGFQRVKNVVSVKGGCIEGIDWKKAIHLWTKSAMIPIPEGSETHAEASGRSTDYGLSQELLDDALNTLNSSGGLMGSSGC</sequence>
<dbReference type="EMBL" id="LFRF01000056">
    <property type="protein sequence ID" value="KND86465.1"/>
    <property type="molecule type" value="Genomic_DNA"/>
</dbReference>
<dbReference type="AlphaFoldDB" id="A0A0L0MYB4"/>
<protein>
    <submittedName>
        <fullName evidence="1">Uncharacterized protein</fullName>
    </submittedName>
</protein>
<dbReference type="Proteomes" id="UP000036947">
    <property type="component" value="Unassembled WGS sequence"/>
</dbReference>
<comment type="caution">
    <text evidence="1">The sequence shown here is derived from an EMBL/GenBank/DDBJ whole genome shotgun (WGS) entry which is preliminary data.</text>
</comment>
<keyword evidence="2" id="KW-1185">Reference proteome</keyword>
<evidence type="ECO:0000313" key="2">
    <source>
        <dbReference type="Proteomes" id="UP000036947"/>
    </source>
</evidence>
<accession>A0A0L0MYB4</accession>
<organism evidence="1 2">
    <name type="scientific">Tolypocladium ophioglossoides (strain CBS 100239)</name>
    <name type="common">Snaketongue truffleclub</name>
    <name type="synonym">Elaphocordyceps ophioglossoides</name>
    <dbReference type="NCBI Taxonomy" id="1163406"/>
    <lineage>
        <taxon>Eukaryota</taxon>
        <taxon>Fungi</taxon>
        <taxon>Dikarya</taxon>
        <taxon>Ascomycota</taxon>
        <taxon>Pezizomycotina</taxon>
        <taxon>Sordariomycetes</taxon>
        <taxon>Hypocreomycetidae</taxon>
        <taxon>Hypocreales</taxon>
        <taxon>Ophiocordycipitaceae</taxon>
        <taxon>Tolypocladium</taxon>
    </lineage>
</organism>
<name>A0A0L0MYB4_TOLOC</name>
<proteinExistence type="predicted"/>